<evidence type="ECO:0000256" key="9">
    <source>
        <dbReference type="ARBA" id="ARBA00024321"/>
    </source>
</evidence>
<dbReference type="Proteomes" id="UP001165289">
    <property type="component" value="Unassembled WGS sequence"/>
</dbReference>
<dbReference type="FunFam" id="1.10.220.10:FF:000004">
    <property type="entry name" value="Annexin"/>
    <property type="match status" value="1"/>
</dbReference>
<name>A0AAV7JZV6_9METZ</name>
<dbReference type="GO" id="GO:0005544">
    <property type="term" value="F:calcium-dependent phospholipid binding"/>
    <property type="evidence" value="ECO:0007669"/>
    <property type="project" value="UniProtKB-KW"/>
</dbReference>
<dbReference type="InterPro" id="IPR037104">
    <property type="entry name" value="Annexin_sf"/>
</dbReference>
<evidence type="ECO:0000256" key="11">
    <source>
        <dbReference type="RuleBase" id="RU003540"/>
    </source>
</evidence>
<keyword evidence="8" id="KW-0968">Cytoplasmic vesicle</keyword>
<evidence type="ECO:0000256" key="3">
    <source>
        <dbReference type="ARBA" id="ARBA00022737"/>
    </source>
</evidence>
<dbReference type="SMART" id="SM00335">
    <property type="entry name" value="ANX"/>
    <property type="match status" value="4"/>
</dbReference>
<dbReference type="PROSITE" id="PS00223">
    <property type="entry name" value="ANNEXIN_1"/>
    <property type="match status" value="3"/>
</dbReference>
<dbReference type="InterPro" id="IPR018502">
    <property type="entry name" value="Annexin_repeat"/>
</dbReference>
<comment type="subcellular location">
    <subcellularLocation>
        <location evidence="9">Zymogen granule membrane</location>
        <topology evidence="9">Peripheral membrane protein</topology>
    </subcellularLocation>
</comment>
<dbReference type="GO" id="GO:0005509">
    <property type="term" value="F:calcium ion binding"/>
    <property type="evidence" value="ECO:0007669"/>
    <property type="project" value="InterPro"/>
</dbReference>
<dbReference type="PANTHER" id="PTHR10502">
    <property type="entry name" value="ANNEXIN"/>
    <property type="match status" value="1"/>
</dbReference>
<dbReference type="FunFam" id="1.10.220.10:FF:000002">
    <property type="entry name" value="Annexin"/>
    <property type="match status" value="1"/>
</dbReference>
<keyword evidence="7 11" id="KW-0111">Calcium/phospholipid-binding</keyword>
<keyword evidence="3 11" id="KW-0677">Repeat</keyword>
<evidence type="ECO:0000313" key="13">
    <source>
        <dbReference type="Proteomes" id="UP001165289"/>
    </source>
</evidence>
<evidence type="ECO:0000256" key="6">
    <source>
        <dbReference type="ARBA" id="ARBA00023216"/>
    </source>
</evidence>
<dbReference type="FunFam" id="1.10.220.10:FF:000001">
    <property type="entry name" value="Annexin"/>
    <property type="match status" value="1"/>
</dbReference>
<evidence type="ECO:0000256" key="2">
    <source>
        <dbReference type="ARBA" id="ARBA00022553"/>
    </source>
</evidence>
<dbReference type="SUPFAM" id="SSF47874">
    <property type="entry name" value="Annexin"/>
    <property type="match status" value="1"/>
</dbReference>
<comment type="caution">
    <text evidence="12">The sequence shown here is derived from an EMBL/GenBank/DDBJ whole genome shotgun (WGS) entry which is preliminary data.</text>
</comment>
<protein>
    <recommendedName>
        <fullName evidence="11">Annexin</fullName>
    </recommendedName>
</protein>
<evidence type="ECO:0000256" key="10">
    <source>
        <dbReference type="ARBA" id="ARBA00037210"/>
    </source>
</evidence>
<dbReference type="GO" id="GO:0042589">
    <property type="term" value="C:zymogen granule membrane"/>
    <property type="evidence" value="ECO:0007669"/>
    <property type="project" value="UniProtKB-SubCell"/>
</dbReference>
<dbReference type="Gene3D" id="1.10.220.10">
    <property type="entry name" value="Annexin"/>
    <property type="match status" value="4"/>
</dbReference>
<dbReference type="GO" id="GO:0005886">
    <property type="term" value="C:plasma membrane"/>
    <property type="evidence" value="ECO:0007669"/>
    <property type="project" value="TreeGrafter"/>
</dbReference>
<dbReference type="PRINTS" id="PR00200">
    <property type="entry name" value="ANNEXINIV"/>
</dbReference>
<dbReference type="FunFam" id="1.10.220.10:FF:000003">
    <property type="entry name" value="Annexin"/>
    <property type="match status" value="1"/>
</dbReference>
<dbReference type="Pfam" id="PF00191">
    <property type="entry name" value="Annexin"/>
    <property type="match status" value="4"/>
</dbReference>
<evidence type="ECO:0000256" key="5">
    <source>
        <dbReference type="ARBA" id="ARBA00022990"/>
    </source>
</evidence>
<keyword evidence="5" id="KW-0007">Acetylation</keyword>
<dbReference type="InterPro" id="IPR002391">
    <property type="entry name" value="ANX4"/>
</dbReference>
<dbReference type="PRINTS" id="PR00196">
    <property type="entry name" value="ANNEXIN"/>
</dbReference>
<organism evidence="12 13">
    <name type="scientific">Oopsacas minuta</name>
    <dbReference type="NCBI Taxonomy" id="111878"/>
    <lineage>
        <taxon>Eukaryota</taxon>
        <taxon>Metazoa</taxon>
        <taxon>Porifera</taxon>
        <taxon>Hexactinellida</taxon>
        <taxon>Hexasterophora</taxon>
        <taxon>Lyssacinosida</taxon>
        <taxon>Leucopsacidae</taxon>
        <taxon>Oopsacas</taxon>
    </lineage>
</organism>
<dbReference type="GO" id="GO:0001786">
    <property type="term" value="F:phosphatidylserine binding"/>
    <property type="evidence" value="ECO:0007669"/>
    <property type="project" value="TreeGrafter"/>
</dbReference>
<evidence type="ECO:0000256" key="1">
    <source>
        <dbReference type="ARBA" id="ARBA00007831"/>
    </source>
</evidence>
<reference evidence="12 13" key="1">
    <citation type="journal article" date="2023" name="BMC Biol.">
        <title>The compact genome of the sponge Oopsacas minuta (Hexactinellida) is lacking key metazoan core genes.</title>
        <authorList>
            <person name="Santini S."/>
            <person name="Schenkelaars Q."/>
            <person name="Jourda C."/>
            <person name="Duchesne M."/>
            <person name="Belahbib H."/>
            <person name="Rocher C."/>
            <person name="Selva M."/>
            <person name="Riesgo A."/>
            <person name="Vervoort M."/>
            <person name="Leys S.P."/>
            <person name="Kodjabachian L."/>
            <person name="Le Bivic A."/>
            <person name="Borchiellini C."/>
            <person name="Claverie J.M."/>
            <person name="Renard E."/>
        </authorList>
    </citation>
    <scope>NUCLEOTIDE SEQUENCE [LARGE SCALE GENOMIC DNA]</scope>
    <source>
        <strain evidence="12">SPO-2</strain>
    </source>
</reference>
<dbReference type="InterPro" id="IPR018252">
    <property type="entry name" value="Annexin_repeat_CS"/>
</dbReference>
<keyword evidence="4 11" id="KW-0106">Calcium</keyword>
<proteinExistence type="inferred from homology"/>
<evidence type="ECO:0000256" key="7">
    <source>
        <dbReference type="ARBA" id="ARBA00023302"/>
    </source>
</evidence>
<comment type="function">
    <text evidence="10">Calcium/phospholipid-binding protein which promotes membrane fusion and is involved in exocytosis.</text>
</comment>
<dbReference type="AlphaFoldDB" id="A0AAV7JZV6"/>
<evidence type="ECO:0000256" key="8">
    <source>
        <dbReference type="ARBA" id="ARBA00023329"/>
    </source>
</evidence>
<comment type="domain">
    <text evidence="11">A pair of annexin repeats may form one binding site for calcium and phospholipid.</text>
</comment>
<comment type="similarity">
    <text evidence="1 11">Belongs to the annexin family.</text>
</comment>
<dbReference type="GO" id="GO:0005634">
    <property type="term" value="C:nucleus"/>
    <property type="evidence" value="ECO:0007669"/>
    <property type="project" value="TreeGrafter"/>
</dbReference>
<evidence type="ECO:0000313" key="12">
    <source>
        <dbReference type="EMBL" id="KAI6654241.1"/>
    </source>
</evidence>
<dbReference type="InterPro" id="IPR001464">
    <property type="entry name" value="Annexin"/>
</dbReference>
<evidence type="ECO:0000256" key="4">
    <source>
        <dbReference type="ARBA" id="ARBA00022837"/>
    </source>
</evidence>
<sequence length="327" mass="36322">MATYTGSYVGPTSPYPTIVTFPGFHAEADVMALKNAVKGLGTDQETIITILANRSSSQRQEIIQQYKLITGSDLIKDLKSDLSGNFEETALALMEPPALYDAKLLYKAMKGAGTDEDALIEILSSRTNDEIKAINEIYMEQFRRRLDEDITGDTSGPLRKLLVSLSTGQRSEKPEVDQGKARKEAEELYSAGEKKWGTDESVFLKVLASRSHAQLRATFIAYEEIAQRSILNSIEREMSGHTKKAYISVVKCVLNPAEYFADELFTSMKGLGTDNKKLIRIIVSRAEIDMGNIKMAFLAKYNKALHIMVDGDTSGDYRDLLLAIIKP</sequence>
<dbReference type="PROSITE" id="PS51897">
    <property type="entry name" value="ANNEXIN_2"/>
    <property type="match status" value="4"/>
</dbReference>
<dbReference type="PANTHER" id="PTHR10502:SF239">
    <property type="entry name" value="ANNEXIN A7"/>
    <property type="match status" value="1"/>
</dbReference>
<gene>
    <name evidence="12" type="ORF">LOD99_640</name>
</gene>
<keyword evidence="6 11" id="KW-0041">Annexin</keyword>
<keyword evidence="13" id="KW-1185">Reference proteome</keyword>
<dbReference type="EMBL" id="JAKMXF010000222">
    <property type="protein sequence ID" value="KAI6654241.1"/>
    <property type="molecule type" value="Genomic_DNA"/>
</dbReference>
<keyword evidence="2" id="KW-0597">Phosphoprotein</keyword>
<accession>A0AAV7JZV6</accession>